<evidence type="ECO:0000313" key="6">
    <source>
        <dbReference type="EMBL" id="QYN52412.1"/>
    </source>
</evidence>
<reference evidence="6 7" key="1">
    <citation type="submission" date="2020-01" db="EMBL/GenBank/DDBJ databases">
        <title>Vast differences in strain-level diversity in the gut microbiota of two closely related honey bee species.</title>
        <authorList>
            <person name="Ellegaard K.M."/>
            <person name="Suenami S."/>
            <person name="Miyazaki R."/>
            <person name="Engel P."/>
        </authorList>
    </citation>
    <scope>NUCLEOTIDE SEQUENCE [LARGE SCALE GENOMIC DNA]</scope>
    <source>
        <strain evidence="6 7">ESL0416</strain>
    </source>
</reference>
<dbReference type="Gene3D" id="2.115.10.20">
    <property type="entry name" value="Glycosyl hydrolase domain, family 43"/>
    <property type="match status" value="1"/>
</dbReference>
<organism evidence="6 7">
    <name type="scientific">Lactobacillus panisapium</name>
    <dbReference type="NCBI Taxonomy" id="2012495"/>
    <lineage>
        <taxon>Bacteria</taxon>
        <taxon>Bacillati</taxon>
        <taxon>Bacillota</taxon>
        <taxon>Bacilli</taxon>
        <taxon>Lactobacillales</taxon>
        <taxon>Lactobacillaceae</taxon>
        <taxon>Lactobacillus</taxon>
    </lineage>
</organism>
<dbReference type="RefSeq" id="WP_220220842.1">
    <property type="nucleotide sequence ID" value="NZ_CP048268.1"/>
</dbReference>
<dbReference type="Pfam" id="PF00251">
    <property type="entry name" value="Glyco_hydro_32N"/>
    <property type="match status" value="1"/>
</dbReference>
<evidence type="ECO:0000256" key="2">
    <source>
        <dbReference type="ARBA" id="ARBA00012758"/>
    </source>
</evidence>
<dbReference type="EC" id="3.2.1.26" evidence="2"/>
<dbReference type="PANTHER" id="PTHR43101">
    <property type="entry name" value="BETA-FRUCTOSIDASE"/>
    <property type="match status" value="1"/>
</dbReference>
<name>A0ABX8W9F1_9LACO</name>
<keyword evidence="3 6" id="KW-0378">Hydrolase</keyword>
<dbReference type="SMART" id="SM00640">
    <property type="entry name" value="Glyco_32"/>
    <property type="match status" value="1"/>
</dbReference>
<keyword evidence="7" id="KW-1185">Reference proteome</keyword>
<dbReference type="GO" id="GO:0016787">
    <property type="term" value="F:hydrolase activity"/>
    <property type="evidence" value="ECO:0007669"/>
    <property type="project" value="UniProtKB-KW"/>
</dbReference>
<keyword evidence="4" id="KW-0326">Glycosidase</keyword>
<evidence type="ECO:0000259" key="5">
    <source>
        <dbReference type="Pfam" id="PF00251"/>
    </source>
</evidence>
<feature type="domain" description="Glycosyl hydrolase family 32 N-terminal" evidence="5">
    <location>
        <begin position="10"/>
        <end position="287"/>
    </location>
</feature>
<gene>
    <name evidence="6" type="ORF">GYM71_02920</name>
</gene>
<evidence type="ECO:0000256" key="1">
    <source>
        <dbReference type="ARBA" id="ARBA00009902"/>
    </source>
</evidence>
<dbReference type="InterPro" id="IPR023296">
    <property type="entry name" value="Glyco_hydro_beta-prop_sf"/>
</dbReference>
<dbReference type="InterPro" id="IPR051214">
    <property type="entry name" value="GH32_Enzymes"/>
</dbReference>
<dbReference type="InterPro" id="IPR001362">
    <property type="entry name" value="Glyco_hydro_32"/>
</dbReference>
<dbReference type="EMBL" id="CP048268">
    <property type="protein sequence ID" value="QYN52412.1"/>
    <property type="molecule type" value="Genomic_DNA"/>
</dbReference>
<evidence type="ECO:0000256" key="3">
    <source>
        <dbReference type="ARBA" id="ARBA00022801"/>
    </source>
</evidence>
<dbReference type="SUPFAM" id="SSF75005">
    <property type="entry name" value="Arabinanase/levansucrase/invertase"/>
    <property type="match status" value="1"/>
</dbReference>
<accession>A0ABX8W9F1</accession>
<dbReference type="Proteomes" id="UP000826550">
    <property type="component" value="Chromosome"/>
</dbReference>
<dbReference type="PANTHER" id="PTHR43101:SF1">
    <property type="entry name" value="BETA-FRUCTOSIDASE"/>
    <property type="match status" value="1"/>
</dbReference>
<dbReference type="InterPro" id="IPR013148">
    <property type="entry name" value="Glyco_hydro_32_N"/>
</dbReference>
<proteinExistence type="inferred from homology"/>
<protein>
    <recommendedName>
        <fullName evidence="2">beta-fructofuranosidase</fullName>
        <ecNumber evidence="2">3.2.1.26</ecNumber>
    </recommendedName>
</protein>
<dbReference type="CDD" id="cd08995">
    <property type="entry name" value="GH32_EcAec43-like"/>
    <property type="match status" value="1"/>
</dbReference>
<evidence type="ECO:0000256" key="4">
    <source>
        <dbReference type="ARBA" id="ARBA00023295"/>
    </source>
</evidence>
<comment type="similarity">
    <text evidence="1">Belongs to the glycosyl hydrolase 32 family.</text>
</comment>
<evidence type="ECO:0000313" key="7">
    <source>
        <dbReference type="Proteomes" id="UP000826550"/>
    </source>
</evidence>
<sequence length="464" mass="53715">MYKVFYKPTKDKWMGDIMPFGKNGKFYLYHQRDPRKPGPLTDNDEPFGWSLATTEDFVNYEDHGDAIPAGDKNDPAQWIYAGSVFEAGGKIHAFYTGYNKKAEQEGKASQVLLHGVSHDYEHFQKNVDKLLLPAQKGYDKTDWRDPWVIWNQDKNEYLLILGTRLAGPKSKLTGRIVSFTSKDLKNWSFKGDFFAPNLYTGLEMPDLFKMGDWWYLLYTEYSEQSKTRYRMSKKIDGPWLKPRDDAFDGRAYYAARTAFDGKRRVLFGWVPTRENGKGDKVNWEWGGTYVPFELIQRKDGTLATKLPDELTEQFTTKIKINDITITNETGRTEKVIAQNTGRHFVLDMDVSCNEDISNIALRIFKNVKTDESYQYLLSADDQRIIFDKSPEWPWFQVMNKGLDRPLPKVNFKKMHIKLVVDKDIFVILVNGISLVTRVYHKFGNDLAIAVANGKAKFSNITLRK</sequence>